<comment type="caution">
    <text evidence="2">The sequence shown here is derived from an EMBL/GenBank/DDBJ whole genome shotgun (WGS) entry which is preliminary data.</text>
</comment>
<gene>
    <name evidence="2" type="ORF">ACFSR2_08835</name>
</gene>
<protein>
    <submittedName>
        <fullName evidence="2">Uncharacterized protein</fullName>
    </submittedName>
</protein>
<evidence type="ECO:0000313" key="3">
    <source>
        <dbReference type="Proteomes" id="UP001597510"/>
    </source>
</evidence>
<keyword evidence="1" id="KW-0472">Membrane</keyword>
<keyword evidence="3" id="KW-1185">Reference proteome</keyword>
<accession>A0ABW5J836</accession>
<evidence type="ECO:0000256" key="1">
    <source>
        <dbReference type="SAM" id="Phobius"/>
    </source>
</evidence>
<organism evidence="2 3">
    <name type="scientific">Emticicia soli</name>
    <dbReference type="NCBI Taxonomy" id="2027878"/>
    <lineage>
        <taxon>Bacteria</taxon>
        <taxon>Pseudomonadati</taxon>
        <taxon>Bacteroidota</taxon>
        <taxon>Cytophagia</taxon>
        <taxon>Cytophagales</taxon>
        <taxon>Leadbetterellaceae</taxon>
        <taxon>Emticicia</taxon>
    </lineage>
</organism>
<keyword evidence="1" id="KW-1133">Transmembrane helix</keyword>
<reference evidence="3" key="1">
    <citation type="journal article" date="2019" name="Int. J. Syst. Evol. Microbiol.">
        <title>The Global Catalogue of Microorganisms (GCM) 10K type strain sequencing project: providing services to taxonomists for standard genome sequencing and annotation.</title>
        <authorList>
            <consortium name="The Broad Institute Genomics Platform"/>
            <consortium name="The Broad Institute Genome Sequencing Center for Infectious Disease"/>
            <person name="Wu L."/>
            <person name="Ma J."/>
        </authorList>
    </citation>
    <scope>NUCLEOTIDE SEQUENCE [LARGE SCALE GENOMIC DNA]</scope>
    <source>
        <strain evidence="3">KCTC 52344</strain>
    </source>
</reference>
<name>A0ABW5J836_9BACT</name>
<sequence>MKRIIILSFTILGIGLLILYNLGLYPFIVNENIPDSLTSIQNENKPFQQFDFLKGGYRAYVVIGFSDLMSSSSNFPNSRVLKSSDCKVLNQLRNCEFNSTGYESLKIDSHIYILKNDSTVYKSGLVLDNNYEGILYENIGWAESRQKGQLAQIISKFEKELKPIIFLR</sequence>
<evidence type="ECO:0000313" key="2">
    <source>
        <dbReference type="EMBL" id="MFD2520986.1"/>
    </source>
</evidence>
<keyword evidence="1" id="KW-0812">Transmembrane</keyword>
<dbReference type="Proteomes" id="UP001597510">
    <property type="component" value="Unassembled WGS sequence"/>
</dbReference>
<dbReference type="RefSeq" id="WP_340234998.1">
    <property type="nucleotide sequence ID" value="NZ_JBBEWC010000003.1"/>
</dbReference>
<feature type="transmembrane region" description="Helical" evidence="1">
    <location>
        <begin position="7"/>
        <end position="28"/>
    </location>
</feature>
<proteinExistence type="predicted"/>
<dbReference type="EMBL" id="JBHULC010000008">
    <property type="protein sequence ID" value="MFD2520986.1"/>
    <property type="molecule type" value="Genomic_DNA"/>
</dbReference>